<keyword evidence="10" id="KW-1185">Reference proteome</keyword>
<comment type="caution">
    <text evidence="9">The sequence shown here is derived from an EMBL/GenBank/DDBJ whole genome shotgun (WGS) entry which is preliminary data.</text>
</comment>
<dbReference type="Pfam" id="PF02558">
    <property type="entry name" value="ApbA"/>
    <property type="match status" value="1"/>
</dbReference>
<dbReference type="Pfam" id="PF08546">
    <property type="entry name" value="ApbA_C"/>
    <property type="match status" value="1"/>
</dbReference>
<dbReference type="EC" id="1.1.1.169" evidence="2"/>
<feature type="domain" description="Ketopantoate reductase C-terminal" evidence="8">
    <location>
        <begin position="197"/>
        <end position="315"/>
    </location>
</feature>
<dbReference type="SUPFAM" id="SSF48179">
    <property type="entry name" value="6-phosphogluconate dehydrogenase C-terminal domain-like"/>
    <property type="match status" value="1"/>
</dbReference>
<dbReference type="InterPro" id="IPR008927">
    <property type="entry name" value="6-PGluconate_DH-like_C_sf"/>
</dbReference>
<evidence type="ECO:0000256" key="1">
    <source>
        <dbReference type="ARBA" id="ARBA00004994"/>
    </source>
</evidence>
<accession>A0ABS8KQH7</accession>
<comment type="pathway">
    <text evidence="1">Cofactor biosynthesis; (R)-pantothenate biosynthesis; (R)-pantoate from 3-methyl-2-oxobutanoate: step 2/2.</text>
</comment>
<protein>
    <recommendedName>
        <fullName evidence="3">2-dehydropantoate 2-reductase</fullName>
        <ecNumber evidence="2">1.1.1.169</ecNumber>
    </recommendedName>
    <alternativeName>
        <fullName evidence="5">Ketopantoate reductase</fullName>
    </alternativeName>
</protein>
<dbReference type="RefSeq" id="WP_230549513.1">
    <property type="nucleotide sequence ID" value="NZ_JAJISD010000001.1"/>
</dbReference>
<evidence type="ECO:0000256" key="2">
    <source>
        <dbReference type="ARBA" id="ARBA00013014"/>
    </source>
</evidence>
<dbReference type="PANTHER" id="PTHR21708">
    <property type="entry name" value="PROBABLE 2-DEHYDROPANTOATE 2-REDUCTASE"/>
    <property type="match status" value="1"/>
</dbReference>
<dbReference type="NCBIfam" id="NF005089">
    <property type="entry name" value="PRK06522.1-4"/>
    <property type="match status" value="1"/>
</dbReference>
<keyword evidence="4" id="KW-0566">Pantothenate biosynthesis</keyword>
<dbReference type="Gene3D" id="3.40.50.720">
    <property type="entry name" value="NAD(P)-binding Rossmann-like Domain"/>
    <property type="match status" value="1"/>
</dbReference>
<dbReference type="SUPFAM" id="SSF51735">
    <property type="entry name" value="NAD(P)-binding Rossmann-fold domains"/>
    <property type="match status" value="1"/>
</dbReference>
<dbReference type="EMBL" id="JAJISD010000001">
    <property type="protein sequence ID" value="MCC8428319.1"/>
    <property type="molecule type" value="Genomic_DNA"/>
</dbReference>
<evidence type="ECO:0000256" key="5">
    <source>
        <dbReference type="ARBA" id="ARBA00032024"/>
    </source>
</evidence>
<evidence type="ECO:0000256" key="6">
    <source>
        <dbReference type="ARBA" id="ARBA00048793"/>
    </source>
</evidence>
<reference evidence="9 10" key="1">
    <citation type="submission" date="2021-11" db="EMBL/GenBank/DDBJ databases">
        <authorList>
            <person name="Lee D.-H."/>
            <person name="Kim S.-B."/>
        </authorList>
    </citation>
    <scope>NUCLEOTIDE SEQUENCE [LARGE SCALE GENOMIC DNA]</scope>
    <source>
        <strain evidence="9 10">KCTC 52223</strain>
    </source>
</reference>
<dbReference type="InterPro" id="IPR036291">
    <property type="entry name" value="NAD(P)-bd_dom_sf"/>
</dbReference>
<name>A0ABS8KQH7_9HYPH</name>
<dbReference type="PANTHER" id="PTHR21708:SF45">
    <property type="entry name" value="2-DEHYDROPANTOATE 2-REDUCTASE"/>
    <property type="match status" value="1"/>
</dbReference>
<organism evidence="9 10">
    <name type="scientific">Reyranella aquatilis</name>
    <dbReference type="NCBI Taxonomy" id="2035356"/>
    <lineage>
        <taxon>Bacteria</taxon>
        <taxon>Pseudomonadati</taxon>
        <taxon>Pseudomonadota</taxon>
        <taxon>Alphaproteobacteria</taxon>
        <taxon>Hyphomicrobiales</taxon>
        <taxon>Reyranellaceae</taxon>
        <taxon>Reyranella</taxon>
    </lineage>
</organism>
<dbReference type="InterPro" id="IPR013332">
    <property type="entry name" value="KPR_N"/>
</dbReference>
<sequence length="326" mass="33790">MKVCIVGAGAVGGLIGARLAAHTDSDVSAIARGATLEALNAHGWRLRQGDELFSGKARASSDAGELGPQDLVVVAVKAPAMATIAAQIGPLLKPDTVVLPAMNGVPWWFSQGLPAVGDQPLQSVDPGGAIASAIPLRHVIGCVVHLSAATVEPGIVQHRNGMGLIVGEPDGSASARLETLHALLAKAGFDVTSSTAIRHDIWYKLWGNMTMNPVSAITGATGDRMLDDPLVRGFCSAVMREASAIGARIGCVIDQDPEARHAITRELGAFKTSMLVDVERGKPIELDAIVTAVHELGGRTGIATPNIDALLGLTRLFARTRGLLPG</sequence>
<evidence type="ECO:0000256" key="4">
    <source>
        <dbReference type="ARBA" id="ARBA00022655"/>
    </source>
</evidence>
<evidence type="ECO:0000313" key="9">
    <source>
        <dbReference type="EMBL" id="MCC8428319.1"/>
    </source>
</evidence>
<dbReference type="Gene3D" id="1.10.1040.10">
    <property type="entry name" value="N-(1-d-carboxylethyl)-l-norvaline Dehydrogenase, domain 2"/>
    <property type="match status" value="1"/>
</dbReference>
<dbReference type="InterPro" id="IPR013752">
    <property type="entry name" value="KPA_reductase"/>
</dbReference>
<feature type="domain" description="Ketopantoate reductase N-terminal" evidence="7">
    <location>
        <begin position="3"/>
        <end position="168"/>
    </location>
</feature>
<evidence type="ECO:0000256" key="3">
    <source>
        <dbReference type="ARBA" id="ARBA00019465"/>
    </source>
</evidence>
<dbReference type="InterPro" id="IPR013328">
    <property type="entry name" value="6PGD_dom2"/>
</dbReference>
<proteinExistence type="predicted"/>
<evidence type="ECO:0000259" key="8">
    <source>
        <dbReference type="Pfam" id="PF08546"/>
    </source>
</evidence>
<dbReference type="InterPro" id="IPR051402">
    <property type="entry name" value="KPR-Related"/>
</dbReference>
<gene>
    <name evidence="9" type="ORF">LJ725_05045</name>
</gene>
<evidence type="ECO:0000259" key="7">
    <source>
        <dbReference type="Pfam" id="PF02558"/>
    </source>
</evidence>
<comment type="catalytic activity">
    <reaction evidence="6">
        <text>(R)-pantoate + NADP(+) = 2-dehydropantoate + NADPH + H(+)</text>
        <dbReference type="Rhea" id="RHEA:16233"/>
        <dbReference type="ChEBI" id="CHEBI:11561"/>
        <dbReference type="ChEBI" id="CHEBI:15378"/>
        <dbReference type="ChEBI" id="CHEBI:15980"/>
        <dbReference type="ChEBI" id="CHEBI:57783"/>
        <dbReference type="ChEBI" id="CHEBI:58349"/>
        <dbReference type="EC" id="1.1.1.169"/>
    </reaction>
</comment>
<dbReference type="Proteomes" id="UP001198862">
    <property type="component" value="Unassembled WGS sequence"/>
</dbReference>
<evidence type="ECO:0000313" key="10">
    <source>
        <dbReference type="Proteomes" id="UP001198862"/>
    </source>
</evidence>